<protein>
    <submittedName>
        <fullName evidence="1">Uncharacterized protein</fullName>
    </submittedName>
</protein>
<organism evidence="1 2">
    <name type="scientific">Pseudomonas phage Itty13</name>
    <dbReference type="NCBI Taxonomy" id="2805750"/>
    <lineage>
        <taxon>Viruses</taxon>
        <taxon>Duplodnaviria</taxon>
        <taxon>Heunggongvirae</taxon>
        <taxon>Uroviricota</taxon>
        <taxon>Caudoviricetes</taxon>
        <taxon>Ittyvirus</taxon>
        <taxon>Ittyvirus itty13</taxon>
    </lineage>
</organism>
<sequence>MAIIQSAWAKGNRQAVRPQTAGASHAQKFTFDFSNQAVAAADILEIGELPPFCQIGSATLISEGSFTGITVDVGLMSGTYGDAEDTTRTSGNELFAAQAVQFASLSKGESMLIKSIEGSRGIGMKFSGDVAAAAGKKLHLVLFYYQTGE</sequence>
<evidence type="ECO:0000313" key="2">
    <source>
        <dbReference type="Proteomes" id="UP000610026"/>
    </source>
</evidence>
<dbReference type="KEGG" id="vg:77947863"/>
<dbReference type="Proteomes" id="UP000610026">
    <property type="component" value="Segment"/>
</dbReference>
<name>A0A889IQN7_9CAUD</name>
<proteinExistence type="predicted"/>
<keyword evidence="2" id="KW-1185">Reference proteome</keyword>
<evidence type="ECO:0000313" key="1">
    <source>
        <dbReference type="EMBL" id="QRE00596.1"/>
    </source>
</evidence>
<dbReference type="EMBL" id="MW460249">
    <property type="protein sequence ID" value="QRE00596.1"/>
    <property type="molecule type" value="Genomic_DNA"/>
</dbReference>
<reference evidence="1" key="1">
    <citation type="submission" date="2021-01" db="EMBL/GenBank/DDBJ databases">
        <authorList>
            <person name="Ben Porat S."/>
            <person name="Alkalay-Oren S."/>
            <person name="Coppenhagen-Glazer S."/>
            <person name="Hazan R."/>
        </authorList>
    </citation>
    <scope>NUCLEOTIDE SEQUENCE</scope>
</reference>
<dbReference type="RefSeq" id="YP_010671609.1">
    <property type="nucleotide sequence ID" value="NC_070969.1"/>
</dbReference>
<accession>A0A889IQN7</accession>
<dbReference type="GeneID" id="77947863"/>